<evidence type="ECO:0008006" key="4">
    <source>
        <dbReference type="Google" id="ProtNLM"/>
    </source>
</evidence>
<dbReference type="AlphaFoldDB" id="A0A2M8PF63"/>
<keyword evidence="1" id="KW-1133">Transmembrane helix</keyword>
<evidence type="ECO:0000313" key="3">
    <source>
        <dbReference type="Proteomes" id="UP000229681"/>
    </source>
</evidence>
<organism evidence="2 3">
    <name type="scientific">Candidatus Thermofonsia Clade 1 bacterium</name>
    <dbReference type="NCBI Taxonomy" id="2364210"/>
    <lineage>
        <taxon>Bacteria</taxon>
        <taxon>Bacillati</taxon>
        <taxon>Chloroflexota</taxon>
        <taxon>Candidatus Thermofontia</taxon>
        <taxon>Candidatus Thermofonsia Clade 1</taxon>
    </lineage>
</organism>
<dbReference type="InterPro" id="IPR011042">
    <property type="entry name" value="6-blade_b-propeller_TolB-like"/>
</dbReference>
<comment type="caution">
    <text evidence="2">The sequence shown here is derived from an EMBL/GenBank/DDBJ whole genome shotgun (WGS) entry which is preliminary data.</text>
</comment>
<evidence type="ECO:0000256" key="1">
    <source>
        <dbReference type="SAM" id="Phobius"/>
    </source>
</evidence>
<accession>A0A2M8PF63</accession>
<reference evidence="2 3" key="1">
    <citation type="submission" date="2017-11" db="EMBL/GenBank/DDBJ databases">
        <title>Evolution of Phototrophy in the Chloroflexi Phylum Driven by Horizontal Gene Transfer.</title>
        <authorList>
            <person name="Ward L.M."/>
            <person name="Hemp J."/>
            <person name="Shih P.M."/>
            <person name="Mcglynn S.E."/>
            <person name="Fischer W."/>
        </authorList>
    </citation>
    <scope>NUCLEOTIDE SEQUENCE [LARGE SCALE GENOMIC DNA]</scope>
    <source>
        <strain evidence="2">JP3_13</strain>
    </source>
</reference>
<dbReference type="Proteomes" id="UP000229681">
    <property type="component" value="Unassembled WGS sequence"/>
</dbReference>
<dbReference type="SUPFAM" id="SSF82171">
    <property type="entry name" value="DPP6 N-terminal domain-like"/>
    <property type="match status" value="2"/>
</dbReference>
<feature type="transmembrane region" description="Helical" evidence="1">
    <location>
        <begin position="34"/>
        <end position="57"/>
    </location>
</feature>
<proteinExistence type="predicted"/>
<evidence type="ECO:0000313" key="2">
    <source>
        <dbReference type="EMBL" id="PJF36173.1"/>
    </source>
</evidence>
<name>A0A2M8PF63_9CHLR</name>
<protein>
    <recommendedName>
        <fullName evidence="4">Dipeptidylpeptidase IV N-terminal domain-containing protein</fullName>
    </recommendedName>
</protein>
<dbReference type="EMBL" id="PGTM01000074">
    <property type="protein sequence ID" value="PJF36173.1"/>
    <property type="molecule type" value="Genomic_DNA"/>
</dbReference>
<gene>
    <name evidence="2" type="ORF">CUN49_06835</name>
</gene>
<sequence>MPSESSALRCATIKGSVDDDDRPRMYLYRFNFRPFWLTALALCLGMSALVGGTVLSARSAPDAFACLRIGGNMPARDWLLDFNSGVLTADARPLTDPFSYAPQNTWTSPDGRYIAYTLPDRSLTRRFTLYVQPNSGAIAPQAARAMVSDSIVNAVSWSPDGARLLYLYRDANNVPHFGLASADGSNARLVRLNTPRANEIAFFGWSANGAHFAIGTTETFGRVLTYYESSSLRAKTFPLIAILPYVENAVWAESGQRHAYLRTDQVGRTRLVVALLDSPVYGGEELSLEMPFLRNARLFWSPDGNYLALRYNDENLNWQLIVYAIAPRSFQPRPIAQFTQGGRLLFPASAAWSADSSTLTYFRERRGGRDLVAFRLATGQSEVLVERVMLAQQNDFLWAIENSTRPTRRAAVPFIDERGQIGVDLMNLDGSERVPLVRGATDVENVLWSPDGSLALIKWQRREFLNSAHFLTWARTDGTAQRTINAEEFALDQVLWLREGGQFSGKLVYTYTALTRYGVELLDLKTGVRRTLARNLTKAQSLAFDSAARLLQFWWLDGQRGGVDGFSLDGVRRYRYRSPSGSIDTPQLARSPDGRYAAMYVRISGSPALQVVAEGDQGEGRVIWVGKQPMPPPLWSADGERFAAFVSLNNSGLFGVFSVEVYAKDGELLYTYPQVPLRSVSEALWTRCE</sequence>
<keyword evidence="1" id="KW-0812">Transmembrane</keyword>
<keyword evidence="1" id="KW-0472">Membrane</keyword>
<dbReference type="Gene3D" id="2.120.10.30">
    <property type="entry name" value="TolB, C-terminal domain"/>
    <property type="match status" value="2"/>
</dbReference>